<accession>A0A4P7VQH8</accession>
<gene>
    <name evidence="1" type="ORF">E7746_11920</name>
</gene>
<dbReference type="KEGG" id="mgod:E7746_11920"/>
<proteinExistence type="predicted"/>
<dbReference type="Proteomes" id="UP000297031">
    <property type="component" value="Chromosome"/>
</dbReference>
<dbReference type="AlphaFoldDB" id="A0A4P7VQH8"/>
<evidence type="ECO:0008006" key="3">
    <source>
        <dbReference type="Google" id="ProtNLM"/>
    </source>
</evidence>
<keyword evidence="2" id="KW-1185">Reference proteome</keyword>
<protein>
    <recommendedName>
        <fullName evidence="3">EcsC family protein</fullName>
    </recommendedName>
</protein>
<evidence type="ECO:0000313" key="1">
    <source>
        <dbReference type="EMBL" id="QCD36537.1"/>
    </source>
</evidence>
<dbReference type="RefSeq" id="WP_136410943.1">
    <property type="nucleotide sequence ID" value="NZ_CP039393.1"/>
</dbReference>
<dbReference type="OrthoDB" id="306887at2"/>
<reference evidence="1 2" key="1">
    <citation type="submission" date="2019-02" db="EMBL/GenBank/DDBJ databases">
        <title>Isolation and identification of novel species under the genus Muribaculum.</title>
        <authorList>
            <person name="Miyake S."/>
            <person name="Ding Y."/>
            <person name="Low A."/>
            <person name="Soh M."/>
            <person name="Seedorf H."/>
        </authorList>
    </citation>
    <scope>NUCLEOTIDE SEQUENCE [LARGE SCALE GENOMIC DNA]</scope>
    <source>
        <strain evidence="1 2">TLL-A4</strain>
    </source>
</reference>
<evidence type="ECO:0000313" key="2">
    <source>
        <dbReference type="Proteomes" id="UP000297031"/>
    </source>
</evidence>
<organism evidence="1 2">
    <name type="scientific">Muribaculum gordoncarteri</name>
    <dbReference type="NCBI Taxonomy" id="2530390"/>
    <lineage>
        <taxon>Bacteria</taxon>
        <taxon>Pseudomonadati</taxon>
        <taxon>Bacteroidota</taxon>
        <taxon>Bacteroidia</taxon>
        <taxon>Bacteroidales</taxon>
        <taxon>Muribaculaceae</taxon>
        <taxon>Muribaculum</taxon>
    </lineage>
</organism>
<sequence>MSLIDGTAFFIGTLAVFHNNFHCSFVIVVMDAVKIWGKTLRAAMRLNVVKVSRAEFLEKELGHYCAPATIEKIISGEEKTYNLIPIETLDHVAAGCINYQTTVACSIAAVAGVPGGLGLALAIPADLAQFYGNILALSQKLMYIYGWPDIRDKKGEIDDATLQVLTLFVGVAMGCKEAGKAINAILAKLSDQLIRNIPEKLVTHSAFYSVVRQVASWIGIKISKESLAKGIGKAVPLIGAPINAGMTYYTFKPMANRLKKHLRSQALTNIGQLGLKLC</sequence>
<name>A0A4P7VQH8_9BACT</name>
<dbReference type="EMBL" id="CP039393">
    <property type="protein sequence ID" value="QCD36537.1"/>
    <property type="molecule type" value="Genomic_DNA"/>
</dbReference>